<dbReference type="EMBL" id="CP000267">
    <property type="protein sequence ID" value="ABD68099.1"/>
    <property type="molecule type" value="Genomic_DNA"/>
</dbReference>
<organism evidence="2 3">
    <name type="scientific">Albidiferax ferrireducens (strain ATCC BAA-621 / DSM 15236 / T118)</name>
    <name type="common">Rhodoferax ferrireducens</name>
    <dbReference type="NCBI Taxonomy" id="338969"/>
    <lineage>
        <taxon>Bacteria</taxon>
        <taxon>Pseudomonadati</taxon>
        <taxon>Pseudomonadota</taxon>
        <taxon>Betaproteobacteria</taxon>
        <taxon>Burkholderiales</taxon>
        <taxon>Comamonadaceae</taxon>
        <taxon>Rhodoferax</taxon>
    </lineage>
</organism>
<evidence type="ECO:0000313" key="2">
    <source>
        <dbReference type="EMBL" id="ABD68099.1"/>
    </source>
</evidence>
<keyword evidence="3" id="KW-1185">Reference proteome</keyword>
<evidence type="ECO:0000313" key="3">
    <source>
        <dbReference type="Proteomes" id="UP000008332"/>
    </source>
</evidence>
<name>Q222F4_ALBFT</name>
<dbReference type="AlphaFoldDB" id="Q222F4"/>
<accession>Q222F4</accession>
<evidence type="ECO:0000256" key="1">
    <source>
        <dbReference type="SAM" id="Phobius"/>
    </source>
</evidence>
<dbReference type="STRING" id="338969.Rfer_0345"/>
<sequence>MDNRRDLVGVGKIQRIAQPNTRGITMSSPASHEQAPETDAVEGVLPYMPIVLPLAGAVLIFLLAFIAVSMA</sequence>
<dbReference type="HOGENOM" id="CLU_2737383_0_0_4"/>
<dbReference type="KEGG" id="rfr:Rfer_0345"/>
<proteinExistence type="predicted"/>
<feature type="transmembrane region" description="Helical" evidence="1">
    <location>
        <begin position="47"/>
        <end position="68"/>
    </location>
</feature>
<protein>
    <submittedName>
        <fullName evidence="2">Uncharacterized protein</fullName>
    </submittedName>
</protein>
<keyword evidence="1" id="KW-1133">Transmembrane helix</keyword>
<gene>
    <name evidence="2" type="ordered locus">Rfer_0345</name>
</gene>
<keyword evidence="1" id="KW-0812">Transmembrane</keyword>
<keyword evidence="1" id="KW-0472">Membrane</keyword>
<reference evidence="3" key="1">
    <citation type="submission" date="2006-02" db="EMBL/GenBank/DDBJ databases">
        <title>Complete sequence of chromosome of Rhodoferax ferrireducens DSM 15236.</title>
        <authorList>
            <person name="Copeland A."/>
            <person name="Lucas S."/>
            <person name="Lapidus A."/>
            <person name="Barry K."/>
            <person name="Detter J.C."/>
            <person name="Glavina del Rio T."/>
            <person name="Hammon N."/>
            <person name="Israni S."/>
            <person name="Pitluck S."/>
            <person name="Brettin T."/>
            <person name="Bruce D."/>
            <person name="Han C."/>
            <person name="Tapia R."/>
            <person name="Gilna P."/>
            <person name="Kiss H."/>
            <person name="Schmutz J."/>
            <person name="Larimer F."/>
            <person name="Land M."/>
            <person name="Kyrpides N."/>
            <person name="Ivanova N."/>
            <person name="Richardson P."/>
        </authorList>
    </citation>
    <scope>NUCLEOTIDE SEQUENCE [LARGE SCALE GENOMIC DNA]</scope>
    <source>
        <strain evidence="3">ATCC BAA-621 / DSM 15236 / T118</strain>
    </source>
</reference>
<dbReference type="Proteomes" id="UP000008332">
    <property type="component" value="Chromosome"/>
</dbReference>